<dbReference type="Proteomes" id="UP000235145">
    <property type="component" value="Unassembled WGS sequence"/>
</dbReference>
<dbReference type="EMBL" id="NBSK02000005">
    <property type="protein sequence ID" value="KAJ0206025.1"/>
    <property type="molecule type" value="Genomic_DNA"/>
</dbReference>
<dbReference type="PANTHER" id="PTHR33116">
    <property type="entry name" value="REVERSE TRANSCRIPTASE ZINC-BINDING DOMAIN-CONTAINING PROTEIN-RELATED-RELATED"/>
    <property type="match status" value="1"/>
</dbReference>
<feature type="transmembrane region" description="Helical" evidence="1">
    <location>
        <begin position="177"/>
        <end position="199"/>
    </location>
</feature>
<comment type="caution">
    <text evidence="2">The sequence shown here is derived from an EMBL/GenBank/DDBJ whole genome shotgun (WGS) entry which is preliminary data.</text>
</comment>
<evidence type="ECO:0008006" key="4">
    <source>
        <dbReference type="Google" id="ProtNLM"/>
    </source>
</evidence>
<keyword evidence="1" id="KW-1133">Transmembrane helix</keyword>
<organism evidence="2 3">
    <name type="scientific">Lactuca sativa</name>
    <name type="common">Garden lettuce</name>
    <dbReference type="NCBI Taxonomy" id="4236"/>
    <lineage>
        <taxon>Eukaryota</taxon>
        <taxon>Viridiplantae</taxon>
        <taxon>Streptophyta</taxon>
        <taxon>Embryophyta</taxon>
        <taxon>Tracheophyta</taxon>
        <taxon>Spermatophyta</taxon>
        <taxon>Magnoliopsida</taxon>
        <taxon>eudicotyledons</taxon>
        <taxon>Gunneridae</taxon>
        <taxon>Pentapetalae</taxon>
        <taxon>asterids</taxon>
        <taxon>campanulids</taxon>
        <taxon>Asterales</taxon>
        <taxon>Asteraceae</taxon>
        <taxon>Cichorioideae</taxon>
        <taxon>Cichorieae</taxon>
        <taxon>Lactucinae</taxon>
        <taxon>Lactuca</taxon>
    </lineage>
</organism>
<proteinExistence type="predicted"/>
<dbReference type="PANTHER" id="PTHR33116:SF79">
    <property type="entry name" value="REVERSE TRANSCRIPTASE DOMAIN, ZINC FINGER, CCHC-TYPE-RELATED"/>
    <property type="match status" value="1"/>
</dbReference>
<dbReference type="AlphaFoldDB" id="A0A9R1VJL9"/>
<keyword evidence="3" id="KW-1185">Reference proteome</keyword>
<feature type="transmembrane region" description="Helical" evidence="1">
    <location>
        <begin position="153"/>
        <end position="171"/>
    </location>
</feature>
<reference evidence="2 3" key="1">
    <citation type="journal article" date="2017" name="Nat. Commun.">
        <title>Genome assembly with in vitro proximity ligation data and whole-genome triplication in lettuce.</title>
        <authorList>
            <person name="Reyes-Chin-Wo S."/>
            <person name="Wang Z."/>
            <person name="Yang X."/>
            <person name="Kozik A."/>
            <person name="Arikit S."/>
            <person name="Song C."/>
            <person name="Xia L."/>
            <person name="Froenicke L."/>
            <person name="Lavelle D.O."/>
            <person name="Truco M.J."/>
            <person name="Xia R."/>
            <person name="Zhu S."/>
            <person name="Xu C."/>
            <person name="Xu H."/>
            <person name="Xu X."/>
            <person name="Cox K."/>
            <person name="Korf I."/>
            <person name="Meyers B.C."/>
            <person name="Michelmore R.W."/>
        </authorList>
    </citation>
    <scope>NUCLEOTIDE SEQUENCE [LARGE SCALE GENOMIC DNA]</scope>
    <source>
        <strain evidence="3">cv. Salinas</strain>
        <tissue evidence="2">Seedlings</tissue>
    </source>
</reference>
<name>A0A9R1VJL9_LACSA</name>
<sequence length="342" mass="38890">MEYIEKNATTQYGPMISRLFYTDDALFMGEWLERNFKKLASILRCFHISLGLKVKFNKSKVFEVVSMLDETTRWLSTLGCESTCLPFTSLSLENSCQKSWCGNRKHCHSGHLWGIKSAGKNLHRFLMGGVDGASKIRWVSWDKIITTKDEGGLGVGSIKALNINLIITWWWRLHCNLALLWSQAISSITISILGMWNLFPICKSLAYGKTLQGARIDRNPIVVALQKKGGREEYANHILANCPFARIVMEWIFKRCGIDANQFTTMVEVLDFGAGWGNYNKKRQLLLVKCYRTLSSIWKERNDRIFNNRHISPTKLEGMIKSVVFQNTKGKPPSPGRGGGEL</sequence>
<evidence type="ECO:0000313" key="2">
    <source>
        <dbReference type="EMBL" id="KAJ0206025.1"/>
    </source>
</evidence>
<keyword evidence="1" id="KW-0812">Transmembrane</keyword>
<evidence type="ECO:0000313" key="3">
    <source>
        <dbReference type="Proteomes" id="UP000235145"/>
    </source>
</evidence>
<accession>A0A9R1VJL9</accession>
<gene>
    <name evidence="2" type="ORF">LSAT_V11C500238830</name>
</gene>
<evidence type="ECO:0000256" key="1">
    <source>
        <dbReference type="SAM" id="Phobius"/>
    </source>
</evidence>
<keyword evidence="1" id="KW-0472">Membrane</keyword>
<protein>
    <recommendedName>
        <fullName evidence="4">Reverse transcriptase domain-containing protein</fullName>
    </recommendedName>
</protein>